<name>A0ABQ3L886_9SPHN</name>
<dbReference type="PIRSF" id="PIRSF029218">
    <property type="entry name" value="ParE"/>
    <property type="match status" value="1"/>
</dbReference>
<evidence type="ECO:0000313" key="5">
    <source>
        <dbReference type="Proteomes" id="UP000652430"/>
    </source>
</evidence>
<evidence type="ECO:0000256" key="1">
    <source>
        <dbReference type="ARBA" id="ARBA00006226"/>
    </source>
</evidence>
<keyword evidence="5" id="KW-1185">Reference proteome</keyword>
<dbReference type="Gene3D" id="3.30.2310.20">
    <property type="entry name" value="RelE-like"/>
    <property type="match status" value="1"/>
</dbReference>
<proteinExistence type="inferred from homology"/>
<dbReference type="PANTHER" id="PTHR33755">
    <property type="entry name" value="TOXIN PARE1-RELATED"/>
    <property type="match status" value="1"/>
</dbReference>
<sequence length="93" mass="10926">MFKLTRQADADFAAIYAYGFDRFGQDQAERYATGLRKVFHFLADFPRAAGERTETRRRVRAHPYKAHLIVYVLDGEDVLIVRIRHAHEEWADD</sequence>
<dbReference type="InterPro" id="IPR051803">
    <property type="entry name" value="TA_system_RelE-like_toxin"/>
</dbReference>
<keyword evidence="2" id="KW-1277">Toxin-antitoxin system</keyword>
<dbReference type="PANTHER" id="PTHR33755:SF9">
    <property type="entry name" value="TOXIN PARE1"/>
    <property type="match status" value="1"/>
</dbReference>
<organism evidence="4 5">
    <name type="scientific">Sphingomonas glacialis</name>
    <dbReference type="NCBI Taxonomy" id="658225"/>
    <lineage>
        <taxon>Bacteria</taxon>
        <taxon>Pseudomonadati</taxon>
        <taxon>Pseudomonadota</taxon>
        <taxon>Alphaproteobacteria</taxon>
        <taxon>Sphingomonadales</taxon>
        <taxon>Sphingomonadaceae</taxon>
        <taxon>Sphingomonas</taxon>
    </lineage>
</organism>
<comment type="similarity">
    <text evidence="1 3">Belongs to the RelE toxin family.</text>
</comment>
<dbReference type="RefSeq" id="WP_229839179.1">
    <property type="nucleotide sequence ID" value="NZ_BNAQ01000001.1"/>
</dbReference>
<evidence type="ECO:0000256" key="2">
    <source>
        <dbReference type="ARBA" id="ARBA00022649"/>
    </source>
</evidence>
<comment type="caution">
    <text evidence="4">The sequence shown here is derived from an EMBL/GenBank/DDBJ whole genome shotgun (WGS) entry which is preliminary data.</text>
</comment>
<accession>A0ABQ3L886</accession>
<dbReference type="Pfam" id="PF05016">
    <property type="entry name" value="ParE_toxin"/>
    <property type="match status" value="1"/>
</dbReference>
<reference evidence="5" key="1">
    <citation type="journal article" date="2019" name="Int. J. Syst. Evol. Microbiol.">
        <title>The Global Catalogue of Microorganisms (GCM) 10K type strain sequencing project: providing services to taxonomists for standard genome sequencing and annotation.</title>
        <authorList>
            <consortium name="The Broad Institute Genomics Platform"/>
            <consortium name="The Broad Institute Genome Sequencing Center for Infectious Disease"/>
            <person name="Wu L."/>
            <person name="Ma J."/>
        </authorList>
    </citation>
    <scope>NUCLEOTIDE SEQUENCE [LARGE SCALE GENOMIC DNA]</scope>
    <source>
        <strain evidence="5">CGMCC 1.8957</strain>
    </source>
</reference>
<dbReference type="InterPro" id="IPR035093">
    <property type="entry name" value="RelE/ParE_toxin_dom_sf"/>
</dbReference>
<protein>
    <recommendedName>
        <fullName evidence="3">Toxin</fullName>
    </recommendedName>
</protein>
<dbReference type="Proteomes" id="UP000652430">
    <property type="component" value="Unassembled WGS sequence"/>
</dbReference>
<evidence type="ECO:0000256" key="3">
    <source>
        <dbReference type="PIRNR" id="PIRNR029218"/>
    </source>
</evidence>
<dbReference type="EMBL" id="BNAQ01000001">
    <property type="protein sequence ID" value="GHH08458.1"/>
    <property type="molecule type" value="Genomic_DNA"/>
</dbReference>
<evidence type="ECO:0000313" key="4">
    <source>
        <dbReference type="EMBL" id="GHH08458.1"/>
    </source>
</evidence>
<dbReference type="InterPro" id="IPR028344">
    <property type="entry name" value="ParE1/4"/>
</dbReference>
<dbReference type="InterPro" id="IPR007712">
    <property type="entry name" value="RelE/ParE_toxin"/>
</dbReference>
<gene>
    <name evidence="4" type="primary">parE-4</name>
    <name evidence="4" type="ORF">GCM10008023_03920</name>
</gene>